<evidence type="ECO:0000256" key="1">
    <source>
        <dbReference type="ARBA" id="ARBA00005964"/>
    </source>
</evidence>
<dbReference type="InterPro" id="IPR019826">
    <property type="entry name" value="Carboxylesterase_B_AS"/>
</dbReference>
<dbReference type="InterPro" id="IPR019819">
    <property type="entry name" value="Carboxylesterase_B_CS"/>
</dbReference>
<evidence type="ECO:0000256" key="3">
    <source>
        <dbReference type="ARBA" id="ARBA00022801"/>
    </source>
</evidence>
<dbReference type="SUPFAM" id="SSF53474">
    <property type="entry name" value="alpha/beta-Hydrolases"/>
    <property type="match status" value="1"/>
</dbReference>
<feature type="domain" description="Carboxylesterase type B" evidence="6">
    <location>
        <begin position="36"/>
        <end position="579"/>
    </location>
</feature>
<dbReference type="PROSITE" id="PS00122">
    <property type="entry name" value="CARBOXYLESTERASE_B_1"/>
    <property type="match status" value="1"/>
</dbReference>
<keyword evidence="2" id="KW-0719">Serine esterase</keyword>
<comment type="similarity">
    <text evidence="1 5">Belongs to the type-B carboxylesterase/lipase family.</text>
</comment>
<reference evidence="7" key="1">
    <citation type="submission" date="2013-11" db="EMBL/GenBank/DDBJ databases">
        <title>Molecular and Functional Characterization of cDNAs Putatively Encoding Carboxylesterases from the Migratory Locust, Locusta migratoria.</title>
        <authorList>
            <person name="Zhang J."/>
            <person name="Li D."/>
            <person name="Ge P."/>
            <person name="Guo Y."/>
            <person name="Zhu K.Y."/>
            <person name="Ma E."/>
            <person name="Zhang J."/>
        </authorList>
    </citation>
    <scope>NUCLEOTIDE SEQUENCE</scope>
</reference>
<proteinExistence type="evidence at transcript level"/>
<evidence type="ECO:0000313" key="7">
    <source>
        <dbReference type="EMBL" id="AHJ81321.1"/>
    </source>
</evidence>
<evidence type="ECO:0000259" key="6">
    <source>
        <dbReference type="Pfam" id="PF00135"/>
    </source>
</evidence>
<keyword evidence="3 5" id="KW-0378">Hydrolase</keyword>
<dbReference type="AlphaFoldDB" id="W8E8I1"/>
<sequence>MPLPSGAALASAVTFAANFLIYSAIYYTPVEKGYVTVQTEAGTLRGAVRDTLAGTRYYSFRGIPYAEPPLGELRFQAPVPKSPWKGVRKALFFGNICPQRKGSIPIGNEDCLYLNVFSPQLPTEETPQPRLAGLGLGEAAAEARAVMVFIHGGCFSVGASNFYGPPNFVEHGVILVTINYRLGLLGFLSTGDEVVPGNAGLKDMVAALRWVRNNIAAFGGDPDNVTVFGQSAGGIAANLLMLSPLAAGLFRRVIAQSGTATIATGSARNMADRSRRLAAALGYRERGGGSEQMARFLRALSAKALTTNETAALSPEDAGRVFTCAFTPAIEPDVEGAFLTEAPAVLHERGTFSHVPVLIGSTSVECLFITRVMSRVMSLPWTLLGATSGQLSSERALADLSAHFAARVGPDIPLGSAAQRAAAARRVRRFYYGSANRDITADDADATADMFSDLLFNSGIDKTVRMMSQKSAEPVFYYQFSFSNILNTVRGFSGASHADDLPYLFFSWALPRGSNGAVTGARLTKMWTNFAKTGHPTPEDDPLLSVNWTSYTPEMPTYLDIGRELQLKTGLKERAMDFWHDLIP</sequence>
<dbReference type="Pfam" id="PF00135">
    <property type="entry name" value="COesterase"/>
    <property type="match status" value="1"/>
</dbReference>
<dbReference type="InterPro" id="IPR050309">
    <property type="entry name" value="Type-B_Carboxylest/Lipase"/>
</dbReference>
<dbReference type="InterPro" id="IPR002018">
    <property type="entry name" value="CarbesteraseB"/>
</dbReference>
<dbReference type="PROSITE" id="PS00941">
    <property type="entry name" value="CARBOXYLESTERASE_B_2"/>
    <property type="match status" value="1"/>
</dbReference>
<dbReference type="GO" id="GO:0052689">
    <property type="term" value="F:carboxylic ester hydrolase activity"/>
    <property type="evidence" value="ECO:0007669"/>
    <property type="project" value="UniProtKB-KW"/>
</dbReference>
<dbReference type="InterPro" id="IPR029058">
    <property type="entry name" value="AB_hydrolase_fold"/>
</dbReference>
<dbReference type="EMBL" id="KF849358">
    <property type="protein sequence ID" value="AHJ81321.1"/>
    <property type="molecule type" value="mRNA"/>
</dbReference>
<evidence type="ECO:0000256" key="5">
    <source>
        <dbReference type="RuleBase" id="RU361235"/>
    </source>
</evidence>
<dbReference type="Gene3D" id="3.40.50.1820">
    <property type="entry name" value="alpha/beta hydrolase"/>
    <property type="match status" value="1"/>
</dbReference>
<organism evidence="7">
    <name type="scientific">Locusta migratoria</name>
    <name type="common">Migratory locust</name>
    <dbReference type="NCBI Taxonomy" id="7004"/>
    <lineage>
        <taxon>Eukaryota</taxon>
        <taxon>Metazoa</taxon>
        <taxon>Ecdysozoa</taxon>
        <taxon>Arthropoda</taxon>
        <taxon>Hexapoda</taxon>
        <taxon>Insecta</taxon>
        <taxon>Pterygota</taxon>
        <taxon>Neoptera</taxon>
        <taxon>Polyneoptera</taxon>
        <taxon>Orthoptera</taxon>
        <taxon>Caelifera</taxon>
        <taxon>Acrididea</taxon>
        <taxon>Acridomorpha</taxon>
        <taxon>Acridoidea</taxon>
        <taxon>Acrididae</taxon>
        <taxon>Oedipodinae</taxon>
        <taxon>Locusta</taxon>
    </lineage>
</organism>
<dbReference type="ESTHER" id="locmi-w8e8i1">
    <property type="family name" value="Carb_B_Arthropoda"/>
</dbReference>
<evidence type="ECO:0000256" key="2">
    <source>
        <dbReference type="ARBA" id="ARBA00022487"/>
    </source>
</evidence>
<name>W8E8I1_LOCMI</name>
<evidence type="ECO:0000256" key="4">
    <source>
        <dbReference type="ARBA" id="ARBA00023180"/>
    </source>
</evidence>
<accession>W8E8I1</accession>
<dbReference type="EC" id="3.1.1.-" evidence="5"/>
<dbReference type="PANTHER" id="PTHR11559">
    <property type="entry name" value="CARBOXYLESTERASE"/>
    <property type="match status" value="1"/>
</dbReference>
<keyword evidence="4" id="KW-0325">Glycoprotein</keyword>
<protein>
    <recommendedName>
        <fullName evidence="5">Carboxylic ester hydrolase</fullName>
        <ecNumber evidence="5">3.1.1.-</ecNumber>
    </recommendedName>
</protein>